<name>A0A1H2J9P9_9BACT</name>
<feature type="transmembrane region" description="Helical" evidence="7">
    <location>
        <begin position="58"/>
        <end position="78"/>
    </location>
</feature>
<protein>
    <submittedName>
        <fullName evidence="8">Uncharacterized membrane protein YjfL, UPF0719 family</fullName>
    </submittedName>
</protein>
<feature type="transmembrane region" description="Helical" evidence="7">
    <location>
        <begin position="6"/>
        <end position="27"/>
    </location>
</feature>
<dbReference type="Proteomes" id="UP000199608">
    <property type="component" value="Unassembled WGS sequence"/>
</dbReference>
<dbReference type="AlphaFoldDB" id="A0A1H2J9P9"/>
<keyword evidence="6 7" id="KW-0472">Membrane</keyword>
<organism evidence="8 9">
    <name type="scientific">Desulfobacula phenolica</name>
    <dbReference type="NCBI Taxonomy" id="90732"/>
    <lineage>
        <taxon>Bacteria</taxon>
        <taxon>Pseudomonadati</taxon>
        <taxon>Thermodesulfobacteriota</taxon>
        <taxon>Desulfobacteria</taxon>
        <taxon>Desulfobacterales</taxon>
        <taxon>Desulfobacteraceae</taxon>
        <taxon>Desulfobacula</taxon>
    </lineage>
</organism>
<evidence type="ECO:0000256" key="6">
    <source>
        <dbReference type="ARBA" id="ARBA00023136"/>
    </source>
</evidence>
<dbReference type="PANTHER" id="PTHR40043">
    <property type="entry name" value="UPF0719 INNER MEMBRANE PROTEIN YJFL"/>
    <property type="match status" value="1"/>
</dbReference>
<feature type="transmembrane region" description="Helical" evidence="7">
    <location>
        <begin position="237"/>
        <end position="255"/>
    </location>
</feature>
<feature type="transmembrane region" description="Helical" evidence="7">
    <location>
        <begin position="84"/>
        <end position="101"/>
    </location>
</feature>
<dbReference type="InterPro" id="IPR007140">
    <property type="entry name" value="DUF350"/>
</dbReference>
<dbReference type="RefSeq" id="WP_092236723.1">
    <property type="nucleotide sequence ID" value="NZ_FNLL01000011.1"/>
</dbReference>
<keyword evidence="4 7" id="KW-0812">Transmembrane</keyword>
<dbReference type="EMBL" id="FNLL01000011">
    <property type="protein sequence ID" value="SDU52906.1"/>
    <property type="molecule type" value="Genomic_DNA"/>
</dbReference>
<evidence type="ECO:0000256" key="2">
    <source>
        <dbReference type="ARBA" id="ARBA00005779"/>
    </source>
</evidence>
<keyword evidence="9" id="KW-1185">Reference proteome</keyword>
<evidence type="ECO:0000256" key="1">
    <source>
        <dbReference type="ARBA" id="ARBA00004651"/>
    </source>
</evidence>
<evidence type="ECO:0000256" key="7">
    <source>
        <dbReference type="SAM" id="Phobius"/>
    </source>
</evidence>
<keyword evidence="5 7" id="KW-1133">Transmembrane helix</keyword>
<proteinExistence type="inferred from homology"/>
<evidence type="ECO:0000313" key="8">
    <source>
        <dbReference type="EMBL" id="SDU52906.1"/>
    </source>
</evidence>
<sequence length="296" mass="31842">MDIAVTLEGLGQGFIYVVIGILFIWLVKKIDDWRTRDFDDDVHIDDGNIAVGLRRSGLYLGVAIALSGALGGSSKGFFLDLSHLLIDGFIITLFMFSSRFINDYIMLGYINNDQECVKSFVQPDGRKVVGNTAVGMVEAGMYVATGFILNGSISGSGGTFIQSIVSAILFFILGQLALLIFGFLYELTTPFNVKNEIKNNNLAAGIGLGGILIALGIILMSSISGPFTGWANDLTSFGVYAVYGILMLLIFRIVIDKLLLPTTDIATEVKEDRNVAALIVVVSAINAVAIIIAFSM</sequence>
<dbReference type="Pfam" id="PF03994">
    <property type="entry name" value="DUF350"/>
    <property type="match status" value="2"/>
</dbReference>
<feature type="transmembrane region" description="Helical" evidence="7">
    <location>
        <begin position="202"/>
        <end position="225"/>
    </location>
</feature>
<accession>A0A1H2J9P9</accession>
<dbReference type="PANTHER" id="PTHR40043:SF1">
    <property type="entry name" value="UPF0719 INNER MEMBRANE PROTEIN YJFL"/>
    <property type="match status" value="1"/>
</dbReference>
<gene>
    <name evidence="8" type="ORF">SAMN04487931_11159</name>
</gene>
<evidence type="ECO:0000256" key="3">
    <source>
        <dbReference type="ARBA" id="ARBA00022475"/>
    </source>
</evidence>
<reference evidence="9" key="1">
    <citation type="submission" date="2016-10" db="EMBL/GenBank/DDBJ databases">
        <authorList>
            <person name="Varghese N."/>
            <person name="Submissions S."/>
        </authorList>
    </citation>
    <scope>NUCLEOTIDE SEQUENCE [LARGE SCALE GENOMIC DNA]</scope>
    <source>
        <strain evidence="9">DSM 3384</strain>
    </source>
</reference>
<feature type="transmembrane region" description="Helical" evidence="7">
    <location>
        <begin position="275"/>
        <end position="294"/>
    </location>
</feature>
<evidence type="ECO:0000313" key="9">
    <source>
        <dbReference type="Proteomes" id="UP000199608"/>
    </source>
</evidence>
<feature type="transmembrane region" description="Helical" evidence="7">
    <location>
        <begin position="128"/>
        <end position="148"/>
    </location>
</feature>
<dbReference type="GO" id="GO:0005886">
    <property type="term" value="C:plasma membrane"/>
    <property type="evidence" value="ECO:0007669"/>
    <property type="project" value="UniProtKB-SubCell"/>
</dbReference>
<feature type="transmembrane region" description="Helical" evidence="7">
    <location>
        <begin position="160"/>
        <end position="181"/>
    </location>
</feature>
<evidence type="ECO:0000256" key="5">
    <source>
        <dbReference type="ARBA" id="ARBA00022989"/>
    </source>
</evidence>
<comment type="subcellular location">
    <subcellularLocation>
        <location evidence="1">Cell membrane</location>
        <topology evidence="1">Multi-pass membrane protein</topology>
    </subcellularLocation>
</comment>
<evidence type="ECO:0000256" key="4">
    <source>
        <dbReference type="ARBA" id="ARBA00022692"/>
    </source>
</evidence>
<comment type="similarity">
    <text evidence="2">Belongs to the UPF0719 family.</text>
</comment>
<keyword evidence="3" id="KW-1003">Cell membrane</keyword>